<sequence>MTYGDEPVPARATARRQWITVTALTPIILITATMSGYTFPFVIDAMGLECSGESVGEGPHCPDCDYSIGASIYSGVLITAMIFVVVMLLVVLTARVCEREGLARDFQIVTMVVGCIPIALGAPVVLYSTRWELIAMAFAHVAATTLLIVGLTRGSRWLAVVACAIGVLAAFGPLVSPVYSAFQATTAAWFAVTLLALIVARSPRASSGPMAGVTASA</sequence>
<evidence type="ECO:0008006" key="4">
    <source>
        <dbReference type="Google" id="ProtNLM"/>
    </source>
</evidence>
<dbReference type="RefSeq" id="WP_130982088.1">
    <property type="nucleotide sequence ID" value="NZ_SISG01000001.1"/>
</dbReference>
<feature type="transmembrane region" description="Helical" evidence="1">
    <location>
        <begin position="72"/>
        <end position="94"/>
    </location>
</feature>
<evidence type="ECO:0000313" key="3">
    <source>
        <dbReference type="Proteomes" id="UP000294194"/>
    </source>
</evidence>
<accession>A0A4V2JF36</accession>
<evidence type="ECO:0000256" key="1">
    <source>
        <dbReference type="SAM" id="Phobius"/>
    </source>
</evidence>
<dbReference type="Proteomes" id="UP000294194">
    <property type="component" value="Unassembled WGS sequence"/>
</dbReference>
<name>A0A4V2JF36_9MICO</name>
<feature type="transmembrane region" description="Helical" evidence="1">
    <location>
        <begin position="181"/>
        <end position="200"/>
    </location>
</feature>
<feature type="transmembrane region" description="Helical" evidence="1">
    <location>
        <begin position="18"/>
        <end position="39"/>
    </location>
</feature>
<comment type="caution">
    <text evidence="2">The sequence shown here is derived from an EMBL/GenBank/DDBJ whole genome shotgun (WGS) entry which is preliminary data.</text>
</comment>
<feature type="transmembrane region" description="Helical" evidence="1">
    <location>
        <begin position="106"/>
        <end position="127"/>
    </location>
</feature>
<dbReference type="AlphaFoldDB" id="A0A4V2JF36"/>
<organism evidence="2 3">
    <name type="scientific">Glaciihabitans arcticus</name>
    <dbReference type="NCBI Taxonomy" id="2668039"/>
    <lineage>
        <taxon>Bacteria</taxon>
        <taxon>Bacillati</taxon>
        <taxon>Actinomycetota</taxon>
        <taxon>Actinomycetes</taxon>
        <taxon>Micrococcales</taxon>
        <taxon>Microbacteriaceae</taxon>
        <taxon>Glaciihabitans</taxon>
    </lineage>
</organism>
<proteinExistence type="predicted"/>
<reference evidence="3" key="1">
    <citation type="submission" date="2019-02" db="EMBL/GenBank/DDBJ databases">
        <title>Glaciihabitans arcticus sp. nov., a psychrotolerant bacterium isolated from polar soil.</title>
        <authorList>
            <person name="Dahal R.H."/>
        </authorList>
    </citation>
    <scope>NUCLEOTIDE SEQUENCE [LARGE SCALE GENOMIC DNA]</scope>
    <source>
        <strain evidence="3">RP-3-7</strain>
    </source>
</reference>
<gene>
    <name evidence="2" type="ORF">EYE40_11555</name>
</gene>
<keyword evidence="1" id="KW-1133">Transmembrane helix</keyword>
<feature type="transmembrane region" description="Helical" evidence="1">
    <location>
        <begin position="157"/>
        <end position="175"/>
    </location>
</feature>
<keyword evidence="1" id="KW-0812">Transmembrane</keyword>
<dbReference type="EMBL" id="SISG01000001">
    <property type="protein sequence ID" value="TBN57979.1"/>
    <property type="molecule type" value="Genomic_DNA"/>
</dbReference>
<keyword evidence="3" id="KW-1185">Reference proteome</keyword>
<keyword evidence="1" id="KW-0472">Membrane</keyword>
<evidence type="ECO:0000313" key="2">
    <source>
        <dbReference type="EMBL" id="TBN57979.1"/>
    </source>
</evidence>
<protein>
    <recommendedName>
        <fullName evidence="4">DUF998 domain-containing protein</fullName>
    </recommendedName>
</protein>
<feature type="transmembrane region" description="Helical" evidence="1">
    <location>
        <begin position="133"/>
        <end position="150"/>
    </location>
</feature>